<proteinExistence type="predicted"/>
<dbReference type="AlphaFoldDB" id="A0A392W7W1"/>
<protein>
    <submittedName>
        <fullName evidence="1">Uncharacterized protein</fullName>
    </submittedName>
</protein>
<accession>A0A392W7W1</accession>
<dbReference type="Proteomes" id="UP000265520">
    <property type="component" value="Unassembled WGS sequence"/>
</dbReference>
<comment type="caution">
    <text evidence="1">The sequence shown here is derived from an EMBL/GenBank/DDBJ whole genome shotgun (WGS) entry which is preliminary data.</text>
</comment>
<sequence>MGSNGVNGCDKFALSHRLDNK</sequence>
<evidence type="ECO:0000313" key="2">
    <source>
        <dbReference type="Proteomes" id="UP000265520"/>
    </source>
</evidence>
<organism evidence="1 2">
    <name type="scientific">Trifolium medium</name>
    <dbReference type="NCBI Taxonomy" id="97028"/>
    <lineage>
        <taxon>Eukaryota</taxon>
        <taxon>Viridiplantae</taxon>
        <taxon>Streptophyta</taxon>
        <taxon>Embryophyta</taxon>
        <taxon>Tracheophyta</taxon>
        <taxon>Spermatophyta</taxon>
        <taxon>Magnoliopsida</taxon>
        <taxon>eudicotyledons</taxon>
        <taxon>Gunneridae</taxon>
        <taxon>Pentapetalae</taxon>
        <taxon>rosids</taxon>
        <taxon>fabids</taxon>
        <taxon>Fabales</taxon>
        <taxon>Fabaceae</taxon>
        <taxon>Papilionoideae</taxon>
        <taxon>50 kb inversion clade</taxon>
        <taxon>NPAAA clade</taxon>
        <taxon>Hologalegina</taxon>
        <taxon>IRL clade</taxon>
        <taxon>Trifolieae</taxon>
        <taxon>Trifolium</taxon>
    </lineage>
</organism>
<evidence type="ECO:0000313" key="1">
    <source>
        <dbReference type="EMBL" id="MCI96396.1"/>
    </source>
</evidence>
<name>A0A392W7W1_9FABA</name>
<feature type="non-terminal residue" evidence="1">
    <location>
        <position position="21"/>
    </location>
</feature>
<reference evidence="1 2" key="1">
    <citation type="journal article" date="2018" name="Front. Plant Sci.">
        <title>Red Clover (Trifolium pratense) and Zigzag Clover (T. medium) - A Picture of Genomic Similarities and Differences.</title>
        <authorList>
            <person name="Dluhosova J."/>
            <person name="Istvanek J."/>
            <person name="Nedelnik J."/>
            <person name="Repkova J."/>
        </authorList>
    </citation>
    <scope>NUCLEOTIDE SEQUENCE [LARGE SCALE GENOMIC DNA]</scope>
    <source>
        <strain evidence="2">cv. 10/8</strain>
        <tissue evidence="1">Leaf</tissue>
    </source>
</reference>
<dbReference type="EMBL" id="LXQA011413676">
    <property type="protein sequence ID" value="MCI96396.1"/>
    <property type="molecule type" value="Genomic_DNA"/>
</dbReference>
<keyword evidence="2" id="KW-1185">Reference proteome</keyword>